<keyword evidence="8 10" id="KW-0472">Membrane</keyword>
<keyword evidence="2 10" id="KW-0444">Lipid biosynthesis</keyword>
<evidence type="ECO:0000313" key="12">
    <source>
        <dbReference type="EMBL" id="QIA64792.1"/>
    </source>
</evidence>
<name>A0A7Z2T604_9VIBR</name>
<keyword evidence="3 10" id="KW-0997">Cell inner membrane</keyword>
<feature type="binding site" evidence="10">
    <location>
        <position position="114"/>
    </location>
    <ligand>
        <name>Mn(2+)</name>
        <dbReference type="ChEBI" id="CHEBI:29035"/>
        <label>2</label>
    </ligand>
</feature>
<keyword evidence="13" id="KW-1185">Reference proteome</keyword>
<dbReference type="AlphaFoldDB" id="A0A7Z2T604"/>
<dbReference type="InterPro" id="IPR010138">
    <property type="entry name" value="UDP-diacylglucosamine_Hdrlase"/>
</dbReference>
<comment type="pathway">
    <text evidence="10">Glycolipid biosynthesis; lipid IV(A) biosynthesis; lipid IV(A) from (3R)-3-hydroxytetradecanoyl-[acyl-carrier-protein] and UDP-N-acetyl-alpha-D-glucosamine: step 4/6.</text>
</comment>
<comment type="similarity">
    <text evidence="10">Belongs to the LpxH family.</text>
</comment>
<dbReference type="SUPFAM" id="SSF56300">
    <property type="entry name" value="Metallo-dependent phosphatases"/>
    <property type="match status" value="1"/>
</dbReference>
<evidence type="ECO:0000256" key="6">
    <source>
        <dbReference type="ARBA" id="ARBA00022801"/>
    </source>
</evidence>
<feature type="binding site" evidence="10">
    <location>
        <begin position="79"/>
        <end position="80"/>
    </location>
    <ligand>
        <name>substrate</name>
    </ligand>
</feature>
<dbReference type="PANTHER" id="PTHR34990">
    <property type="entry name" value="UDP-2,3-DIACYLGLUCOSAMINE HYDROLASE-RELATED"/>
    <property type="match status" value="1"/>
</dbReference>
<keyword evidence="5 10" id="KW-0479">Metal-binding</keyword>
<feature type="binding site" evidence="10">
    <location>
        <position position="195"/>
    </location>
    <ligand>
        <name>substrate</name>
    </ligand>
</feature>
<feature type="binding site" evidence="10">
    <location>
        <position position="164"/>
    </location>
    <ligand>
        <name>substrate</name>
    </ligand>
</feature>
<feature type="binding site" evidence="10">
    <location>
        <position position="8"/>
    </location>
    <ligand>
        <name>Mn(2+)</name>
        <dbReference type="ChEBI" id="CHEBI:29035"/>
        <label>1</label>
    </ligand>
</feature>
<feature type="domain" description="Calcineurin-like phosphoesterase" evidence="11">
    <location>
        <begin position="1"/>
        <end position="199"/>
    </location>
</feature>
<gene>
    <name evidence="10 12" type="primary">lpxH</name>
    <name evidence="12" type="ORF">GT360_14590</name>
</gene>
<evidence type="ECO:0000256" key="5">
    <source>
        <dbReference type="ARBA" id="ARBA00022723"/>
    </source>
</evidence>
<dbReference type="InterPro" id="IPR043461">
    <property type="entry name" value="LpxH-like"/>
</dbReference>
<evidence type="ECO:0000256" key="8">
    <source>
        <dbReference type="ARBA" id="ARBA00023136"/>
    </source>
</evidence>
<evidence type="ECO:0000313" key="13">
    <source>
        <dbReference type="Proteomes" id="UP000464262"/>
    </source>
</evidence>
<feature type="binding site" evidence="10">
    <location>
        <position position="41"/>
    </location>
    <ligand>
        <name>Mn(2+)</name>
        <dbReference type="ChEBI" id="CHEBI:29035"/>
        <label>2</label>
    </ligand>
</feature>
<dbReference type="GO" id="GO:0030145">
    <property type="term" value="F:manganese ion binding"/>
    <property type="evidence" value="ECO:0007669"/>
    <property type="project" value="UniProtKB-UniRule"/>
</dbReference>
<comment type="catalytic activity">
    <reaction evidence="10">
        <text>UDP-2-N,3-O-bis[(3R)-3-hydroxytetradecanoyl]-alpha-D-glucosamine + H2O = 2-N,3-O-bis[(3R)-3-hydroxytetradecanoyl]-alpha-D-glucosaminyl 1-phosphate + UMP + 2 H(+)</text>
        <dbReference type="Rhea" id="RHEA:25213"/>
        <dbReference type="ChEBI" id="CHEBI:15377"/>
        <dbReference type="ChEBI" id="CHEBI:15378"/>
        <dbReference type="ChEBI" id="CHEBI:57865"/>
        <dbReference type="ChEBI" id="CHEBI:57957"/>
        <dbReference type="ChEBI" id="CHEBI:78847"/>
        <dbReference type="EC" id="3.6.1.54"/>
    </reaction>
</comment>
<dbReference type="UniPathway" id="UPA00359">
    <property type="reaction ID" value="UER00480"/>
</dbReference>
<keyword evidence="9 10" id="KW-0464">Manganese</keyword>
<accession>A0A7Z2T604</accession>
<evidence type="ECO:0000256" key="4">
    <source>
        <dbReference type="ARBA" id="ARBA00022556"/>
    </source>
</evidence>
<evidence type="ECO:0000256" key="3">
    <source>
        <dbReference type="ARBA" id="ARBA00022519"/>
    </source>
</evidence>
<organism evidence="12 13">
    <name type="scientific">Vibrio astriarenae</name>
    <dbReference type="NCBI Taxonomy" id="1481923"/>
    <lineage>
        <taxon>Bacteria</taxon>
        <taxon>Pseudomonadati</taxon>
        <taxon>Pseudomonadota</taxon>
        <taxon>Gammaproteobacteria</taxon>
        <taxon>Vibrionales</taxon>
        <taxon>Vibrionaceae</taxon>
        <taxon>Vibrio</taxon>
    </lineage>
</organism>
<keyword evidence="7 10" id="KW-0443">Lipid metabolism</keyword>
<evidence type="ECO:0000256" key="1">
    <source>
        <dbReference type="ARBA" id="ARBA00022475"/>
    </source>
</evidence>
<dbReference type="PANTHER" id="PTHR34990:SF1">
    <property type="entry name" value="UDP-2,3-DIACYLGLUCOSAMINE HYDROLASE"/>
    <property type="match status" value="1"/>
</dbReference>
<keyword evidence="1 10" id="KW-1003">Cell membrane</keyword>
<comment type="function">
    <text evidence="10">Hydrolyzes the pyrophosphate bond of UDP-2,3-diacylglucosamine to yield 2,3-diacylglucosamine 1-phosphate (lipid X) and UMP by catalyzing the attack of water at the alpha-P atom. Involved in the biosynthesis of lipid A, a phosphorylated glycolipid that anchors the lipopolysaccharide to the outer membrane of the cell.</text>
</comment>
<dbReference type="GO" id="GO:0005737">
    <property type="term" value="C:cytoplasm"/>
    <property type="evidence" value="ECO:0007669"/>
    <property type="project" value="InterPro"/>
</dbReference>
<comment type="caution">
    <text evidence="10">Lacks conserved residue(s) required for the propagation of feature annotation.</text>
</comment>
<evidence type="ECO:0000259" key="11">
    <source>
        <dbReference type="Pfam" id="PF00149"/>
    </source>
</evidence>
<comment type="subcellular location">
    <subcellularLocation>
        <location evidence="10">Cell inner membrane</location>
        <topology evidence="10">Peripheral membrane protein</topology>
        <orientation evidence="10">Cytoplasmic side</orientation>
    </subcellularLocation>
</comment>
<feature type="binding site" evidence="10">
    <location>
        <position position="10"/>
    </location>
    <ligand>
        <name>Mn(2+)</name>
        <dbReference type="ChEBI" id="CHEBI:29035"/>
        <label>1</label>
    </ligand>
</feature>
<keyword evidence="6 10" id="KW-0378">Hydrolase</keyword>
<protein>
    <recommendedName>
        <fullName evidence="10">UDP-2,3-diacylglucosamine hydrolase</fullName>
        <ecNumber evidence="10">3.6.1.54</ecNumber>
    </recommendedName>
    <alternativeName>
        <fullName evidence="10">UDP-2,3-diacylglucosamine diphosphatase</fullName>
    </alternativeName>
</protein>
<keyword evidence="4 10" id="KW-0441">Lipid A biosynthesis</keyword>
<feature type="binding site" evidence="10">
    <location>
        <position position="197"/>
    </location>
    <ligand>
        <name>Mn(2+)</name>
        <dbReference type="ChEBI" id="CHEBI:29035"/>
        <label>1</label>
    </ligand>
</feature>
<dbReference type="Gene3D" id="3.60.21.10">
    <property type="match status" value="1"/>
</dbReference>
<dbReference type="RefSeq" id="WP_164649694.1">
    <property type="nucleotide sequence ID" value="NZ_CP047476.1"/>
</dbReference>
<dbReference type="NCBIfam" id="NF003743">
    <property type="entry name" value="PRK05340.1"/>
    <property type="match status" value="1"/>
</dbReference>
<dbReference type="NCBIfam" id="TIGR01854">
    <property type="entry name" value="lipid_A_lpxH"/>
    <property type="match status" value="1"/>
</dbReference>
<dbReference type="GO" id="GO:0009245">
    <property type="term" value="P:lipid A biosynthetic process"/>
    <property type="evidence" value="ECO:0007669"/>
    <property type="project" value="UniProtKB-UniRule"/>
</dbReference>
<dbReference type="Pfam" id="PF00149">
    <property type="entry name" value="Metallophos"/>
    <property type="match status" value="1"/>
</dbReference>
<reference evidence="12 13" key="1">
    <citation type="submission" date="2020-01" db="EMBL/GenBank/DDBJ databases">
        <title>Whole genome and functional gene identification of agarase of Vibrio HN897.</title>
        <authorList>
            <person name="Liu Y."/>
            <person name="Zhao Z."/>
        </authorList>
    </citation>
    <scope>NUCLEOTIDE SEQUENCE [LARGE SCALE GENOMIC DNA]</scope>
    <source>
        <strain evidence="12 13">HN897</strain>
    </source>
</reference>
<dbReference type="InterPro" id="IPR004843">
    <property type="entry name" value="Calcineurin-like_PHP"/>
</dbReference>
<evidence type="ECO:0000256" key="10">
    <source>
        <dbReference type="HAMAP-Rule" id="MF_00575"/>
    </source>
</evidence>
<feature type="binding site" evidence="10">
    <location>
        <position position="41"/>
    </location>
    <ligand>
        <name>Mn(2+)</name>
        <dbReference type="ChEBI" id="CHEBI:29035"/>
        <label>1</label>
    </ligand>
</feature>
<feature type="binding site" evidence="10">
    <location>
        <position position="195"/>
    </location>
    <ligand>
        <name>Mn(2+)</name>
        <dbReference type="ChEBI" id="CHEBI:29035"/>
        <label>2</label>
    </ligand>
</feature>
<evidence type="ECO:0000256" key="9">
    <source>
        <dbReference type="ARBA" id="ARBA00023211"/>
    </source>
</evidence>
<dbReference type="GO" id="GO:0008758">
    <property type="term" value="F:UDP-2,3-diacylglucosamine hydrolase activity"/>
    <property type="evidence" value="ECO:0007669"/>
    <property type="project" value="UniProtKB-UniRule"/>
</dbReference>
<dbReference type="InterPro" id="IPR029052">
    <property type="entry name" value="Metallo-depent_PP-like"/>
</dbReference>
<dbReference type="Proteomes" id="UP000464262">
    <property type="component" value="Chromosome 2"/>
</dbReference>
<evidence type="ECO:0000256" key="2">
    <source>
        <dbReference type="ARBA" id="ARBA00022516"/>
    </source>
</evidence>
<dbReference type="KEGG" id="vas:GT360_14590"/>
<feature type="binding site" evidence="10">
    <location>
        <position position="167"/>
    </location>
    <ligand>
        <name>substrate</name>
    </ligand>
</feature>
<dbReference type="EMBL" id="CP047476">
    <property type="protein sequence ID" value="QIA64792.1"/>
    <property type="molecule type" value="Genomic_DNA"/>
</dbReference>
<sequence>MTTLFISDLHLSPNVPKLNQAFFHFMRKEAPKADALYVLGDLFDFWTGDDDPSPFARSIIEAFKQLTDSGVPCYFTRGNRDFLVGKGFAKETGVTLLGDETVVELYGQKAVLLHGDTLCTLDEAYLNYRKKVHLPWLQWLFNHLPFSVREKIVAKIKGEIKDDKKSKSLDIMDVTQAEVENVMHHHRVSLMIHGHTHRPNIHHFNMDGHEARRIVLGDWGYYGYVLRINEKSLSQDSFPID</sequence>
<dbReference type="GO" id="GO:0019897">
    <property type="term" value="C:extrinsic component of plasma membrane"/>
    <property type="evidence" value="ECO:0007669"/>
    <property type="project" value="UniProtKB-UniRule"/>
</dbReference>
<proteinExistence type="inferred from homology"/>
<evidence type="ECO:0000256" key="7">
    <source>
        <dbReference type="ARBA" id="ARBA00023098"/>
    </source>
</evidence>
<feature type="binding site" evidence="10">
    <location>
        <position position="122"/>
    </location>
    <ligand>
        <name>substrate</name>
    </ligand>
</feature>
<dbReference type="HAMAP" id="MF_00575">
    <property type="entry name" value="LpxH"/>
    <property type="match status" value="1"/>
</dbReference>
<feature type="binding site" evidence="10">
    <location>
        <position position="79"/>
    </location>
    <ligand>
        <name>Mn(2+)</name>
        <dbReference type="ChEBI" id="CHEBI:29035"/>
        <label>2</label>
    </ligand>
</feature>
<dbReference type="CDD" id="cd07398">
    <property type="entry name" value="MPP_YbbF-LpxH"/>
    <property type="match status" value="1"/>
</dbReference>
<comment type="cofactor">
    <cofactor evidence="10">
        <name>Mn(2+)</name>
        <dbReference type="ChEBI" id="CHEBI:29035"/>
    </cofactor>
    <text evidence="10">Binds 2 Mn(2+) ions per subunit in a binuclear metal center.</text>
</comment>
<dbReference type="EC" id="3.6.1.54" evidence="10"/>